<dbReference type="Proteomes" id="UP000182334">
    <property type="component" value="Chromosome I"/>
</dbReference>
<evidence type="ECO:0000256" key="1">
    <source>
        <dbReference type="ARBA" id="ARBA00004141"/>
    </source>
</evidence>
<evidence type="ECO:0000313" key="7">
    <source>
        <dbReference type="Proteomes" id="UP000182334"/>
    </source>
</evidence>
<evidence type="ECO:0000313" key="6">
    <source>
        <dbReference type="EMBL" id="SGZ48037.1"/>
    </source>
</evidence>
<reference evidence="6 7" key="1">
    <citation type="submission" date="2016-10" db="EMBL/GenBank/DDBJ databases">
        <authorList>
            <person name="de Groot N.N."/>
        </authorList>
    </citation>
    <scope>NUCLEOTIDE SEQUENCE [LARGE SCALE GENOMIC DNA]</scope>
    <source>
        <strain evidence="6 7">CBS 141442</strain>
    </source>
</reference>
<feature type="transmembrane region" description="Helical" evidence="5">
    <location>
        <begin position="129"/>
        <end position="148"/>
    </location>
</feature>
<dbReference type="OrthoDB" id="2504919at2759"/>
<name>A0A1L0FUK5_9ASCO</name>
<feature type="transmembrane region" description="Helical" evidence="5">
    <location>
        <begin position="333"/>
        <end position="353"/>
    </location>
</feature>
<organism evidence="6 7">
    <name type="scientific">Sungouiella intermedia</name>
    <dbReference type="NCBI Taxonomy" id="45354"/>
    <lineage>
        <taxon>Eukaryota</taxon>
        <taxon>Fungi</taxon>
        <taxon>Dikarya</taxon>
        <taxon>Ascomycota</taxon>
        <taxon>Saccharomycotina</taxon>
        <taxon>Pichiomycetes</taxon>
        <taxon>Metschnikowiaceae</taxon>
        <taxon>Sungouiella</taxon>
    </lineage>
</organism>
<evidence type="ECO:0000256" key="4">
    <source>
        <dbReference type="ARBA" id="ARBA00023136"/>
    </source>
</evidence>
<feature type="transmembrane region" description="Helical" evidence="5">
    <location>
        <begin position="73"/>
        <end position="93"/>
    </location>
</feature>
<evidence type="ECO:0000256" key="3">
    <source>
        <dbReference type="ARBA" id="ARBA00022989"/>
    </source>
</evidence>
<feature type="transmembrane region" description="Helical" evidence="5">
    <location>
        <begin position="99"/>
        <end position="122"/>
    </location>
</feature>
<evidence type="ECO:0000256" key="5">
    <source>
        <dbReference type="SAM" id="Phobius"/>
    </source>
</evidence>
<keyword evidence="7" id="KW-1185">Reference proteome</keyword>
<comment type="subcellular location">
    <subcellularLocation>
        <location evidence="1">Membrane</location>
        <topology evidence="1">Multi-pass membrane protein</topology>
    </subcellularLocation>
</comment>
<feature type="transmembrane region" description="Helical" evidence="5">
    <location>
        <begin position="6"/>
        <end position="29"/>
    </location>
</feature>
<feature type="transmembrane region" description="Helical" evidence="5">
    <location>
        <begin position="265"/>
        <end position="287"/>
    </location>
</feature>
<protein>
    <submittedName>
        <fullName evidence="6">CIC11C00000005249</fullName>
    </submittedName>
</protein>
<keyword evidence="2 5" id="KW-0812">Transmembrane</keyword>
<accession>A0A1L0FUK5</accession>
<dbReference type="GO" id="GO:0016020">
    <property type="term" value="C:membrane"/>
    <property type="evidence" value="ECO:0007669"/>
    <property type="project" value="UniProtKB-SubCell"/>
</dbReference>
<dbReference type="GO" id="GO:0015095">
    <property type="term" value="F:magnesium ion transmembrane transporter activity"/>
    <property type="evidence" value="ECO:0007669"/>
    <property type="project" value="InterPro"/>
</dbReference>
<dbReference type="EMBL" id="LT635756">
    <property type="protein sequence ID" value="SGZ48037.1"/>
    <property type="molecule type" value="Genomic_DNA"/>
</dbReference>
<dbReference type="PANTHER" id="PTHR12570">
    <property type="match status" value="1"/>
</dbReference>
<proteinExistence type="predicted"/>
<dbReference type="PANTHER" id="PTHR12570:SF86">
    <property type="entry name" value="ADR321CP"/>
    <property type="match status" value="1"/>
</dbReference>
<sequence>MSSSSSSSVAWGCTAAVVLSAIQSLGITLQRKSHVIPYNHELANDTVITLRRDSAVTLDMESSRHPHHYKRSLWLTGFLLFIVANVFGSLVQLTTLPLIILSPLQSIGLIFNSIMSCMLLPGELFTKKLFSGTIIIAVGAFIIAYNGAGGVEPPTDIGTDERFRLMMQKFTRPGFLTWWIFTFIYVGVLVKINMVLANKINHQNKVLLRKVRRNSQERVSKYYFTRGILYGIISGTLTAHTFLFAKSIVDVLVETVMQRGTPKSLATYVTTTLLLLATLAIVGMQLVAFNLGLANILTSILYPLCFLVYNLVNMINDLLFNQLLSKHLITIKELACVILGLLGVLIGVVTISWDSAFGLEPQEADDTQGLMKAKFPYENGRGRVMSYEEAELVNHVLGYGSN</sequence>
<keyword evidence="3 5" id="KW-1133">Transmembrane helix</keyword>
<feature type="transmembrane region" description="Helical" evidence="5">
    <location>
        <begin position="176"/>
        <end position="196"/>
    </location>
</feature>
<dbReference type="InterPro" id="IPR008521">
    <property type="entry name" value="Mg_trans_NIPA"/>
</dbReference>
<evidence type="ECO:0000256" key="2">
    <source>
        <dbReference type="ARBA" id="ARBA00022692"/>
    </source>
</evidence>
<feature type="transmembrane region" description="Helical" evidence="5">
    <location>
        <begin position="293"/>
        <end position="312"/>
    </location>
</feature>
<keyword evidence="4 5" id="KW-0472">Membrane</keyword>
<dbReference type="AlphaFoldDB" id="A0A1L0FUK5"/>
<gene>
    <name evidence="6" type="ORF">SAMEA4029010_CIC11G00000005249</name>
</gene>
<dbReference type="Pfam" id="PF05653">
    <property type="entry name" value="Mg_trans_NIPA"/>
    <property type="match status" value="1"/>
</dbReference>